<name>A0A4Y3WCP6_NITWI</name>
<feature type="transmembrane region" description="Helical" evidence="2">
    <location>
        <begin position="69"/>
        <end position="89"/>
    </location>
</feature>
<evidence type="ECO:0000256" key="2">
    <source>
        <dbReference type="SAM" id="Phobius"/>
    </source>
</evidence>
<keyword evidence="2" id="KW-1133">Transmembrane helix</keyword>
<gene>
    <name evidence="3" type="ORF">NWI01_26890</name>
</gene>
<feature type="transmembrane region" description="Helical" evidence="2">
    <location>
        <begin position="43"/>
        <end position="63"/>
    </location>
</feature>
<feature type="transmembrane region" description="Helical" evidence="2">
    <location>
        <begin position="12"/>
        <end position="36"/>
    </location>
</feature>
<dbReference type="AlphaFoldDB" id="A0A4Y3WCP6"/>
<reference evidence="3 4" key="1">
    <citation type="submission" date="2019-06" db="EMBL/GenBank/DDBJ databases">
        <title>Whole genome shotgun sequence of Nitrobacter winogradskyi NBRC 14297.</title>
        <authorList>
            <person name="Hosoyama A."/>
            <person name="Uohara A."/>
            <person name="Ohji S."/>
            <person name="Ichikawa N."/>
        </authorList>
    </citation>
    <scope>NUCLEOTIDE SEQUENCE [LARGE SCALE GENOMIC DNA]</scope>
    <source>
        <strain evidence="3 4">NBRC 14297</strain>
    </source>
</reference>
<sequence>MMSGIYRLVSWATTAIGTSMDIALVLLAVSALIGAATGLRCKAFVLVPIALLIALVSAAVLRVSGFGTGGGIVVIIGCLVLNQATYLLIQIGGLGYGDSNPSSDDVFDDVPRSGREQAVNDNYGHYNKRAPSRSSFPPEI</sequence>
<evidence type="ECO:0000313" key="3">
    <source>
        <dbReference type="EMBL" id="GEC16797.1"/>
    </source>
</evidence>
<keyword evidence="2" id="KW-0812">Transmembrane</keyword>
<dbReference type="EMBL" id="BJNF01000078">
    <property type="protein sequence ID" value="GEC16797.1"/>
    <property type="molecule type" value="Genomic_DNA"/>
</dbReference>
<keyword evidence="2" id="KW-0472">Membrane</keyword>
<evidence type="ECO:0000256" key="1">
    <source>
        <dbReference type="SAM" id="MobiDB-lite"/>
    </source>
</evidence>
<organism evidence="3 4">
    <name type="scientific">Nitrobacter winogradskyi</name>
    <name type="common">Nitrobacter agilis</name>
    <dbReference type="NCBI Taxonomy" id="913"/>
    <lineage>
        <taxon>Bacteria</taxon>
        <taxon>Pseudomonadati</taxon>
        <taxon>Pseudomonadota</taxon>
        <taxon>Alphaproteobacteria</taxon>
        <taxon>Hyphomicrobiales</taxon>
        <taxon>Nitrobacteraceae</taxon>
        <taxon>Nitrobacter</taxon>
    </lineage>
</organism>
<comment type="caution">
    <text evidence="3">The sequence shown here is derived from an EMBL/GenBank/DDBJ whole genome shotgun (WGS) entry which is preliminary data.</text>
</comment>
<proteinExistence type="predicted"/>
<protein>
    <submittedName>
        <fullName evidence="3">Uncharacterized protein</fullName>
    </submittedName>
</protein>
<feature type="region of interest" description="Disordered" evidence="1">
    <location>
        <begin position="97"/>
        <end position="140"/>
    </location>
</feature>
<dbReference type="Proteomes" id="UP000318825">
    <property type="component" value="Unassembled WGS sequence"/>
</dbReference>
<evidence type="ECO:0000313" key="4">
    <source>
        <dbReference type="Proteomes" id="UP000318825"/>
    </source>
</evidence>
<accession>A0A4Y3WCP6</accession>